<dbReference type="OrthoDB" id="528805at2"/>
<gene>
    <name evidence="2" type="ORF">GJ654_18685</name>
</gene>
<comment type="caution">
    <text evidence="2">The sequence shown here is derived from an EMBL/GenBank/DDBJ whole genome shotgun (WGS) entry which is preliminary data.</text>
</comment>
<sequence>MKPATNPIVARIDQAREKLGKSREAVSLEAKMVRGYLQKMAERPHAVPKADTLARLATASGAPLDELQAIASGATPRAFSSTEREAVTRSLAEPPIPILGDAKGSALGAVMSCSTPIGYVARPPGLIGVEGAYAVFVQGDSMSPRHKNGELRFVHPYKQLNPGDDIIVQIVNAHHESGAFIKTFVAKHQKWLVCRQIAHDAEVKYPVQQVTSVHKVLNTNELFNV</sequence>
<dbReference type="CDD" id="cd00093">
    <property type="entry name" value="HTH_XRE"/>
    <property type="match status" value="1"/>
</dbReference>
<dbReference type="InterPro" id="IPR036286">
    <property type="entry name" value="LexA/Signal_pep-like_sf"/>
</dbReference>
<organism evidence="2 3">
    <name type="scientific">Rhodoblastus acidophilus</name>
    <name type="common">Rhodopseudomonas acidophila</name>
    <dbReference type="NCBI Taxonomy" id="1074"/>
    <lineage>
        <taxon>Bacteria</taxon>
        <taxon>Pseudomonadati</taxon>
        <taxon>Pseudomonadota</taxon>
        <taxon>Alphaproteobacteria</taxon>
        <taxon>Hyphomicrobiales</taxon>
        <taxon>Rhodoblastaceae</taxon>
        <taxon>Rhodoblastus</taxon>
    </lineage>
</organism>
<proteinExistence type="predicted"/>
<dbReference type="CDD" id="cd06529">
    <property type="entry name" value="S24_LexA-like"/>
    <property type="match status" value="1"/>
</dbReference>
<evidence type="ECO:0000313" key="2">
    <source>
        <dbReference type="EMBL" id="MTV33010.1"/>
    </source>
</evidence>
<feature type="domain" description="HTH cro/C1-type" evidence="1">
    <location>
        <begin position="12"/>
        <end position="67"/>
    </location>
</feature>
<dbReference type="AlphaFoldDB" id="A0A6N8DR21"/>
<dbReference type="RefSeq" id="WP_155447692.1">
    <property type="nucleotide sequence ID" value="NZ_JAOQNR010000024.1"/>
</dbReference>
<protein>
    <recommendedName>
        <fullName evidence="1">HTH cro/C1-type domain-containing protein</fullName>
    </recommendedName>
</protein>
<accession>A0A6N8DR21</accession>
<name>A0A6N8DR21_RHOAC</name>
<evidence type="ECO:0000259" key="1">
    <source>
        <dbReference type="PROSITE" id="PS50943"/>
    </source>
</evidence>
<dbReference type="PROSITE" id="PS50943">
    <property type="entry name" value="HTH_CROC1"/>
    <property type="match status" value="1"/>
</dbReference>
<dbReference type="EMBL" id="WNKS01000025">
    <property type="protein sequence ID" value="MTV33010.1"/>
    <property type="molecule type" value="Genomic_DNA"/>
</dbReference>
<dbReference type="Gene3D" id="1.10.260.40">
    <property type="entry name" value="lambda repressor-like DNA-binding domains"/>
    <property type="match status" value="1"/>
</dbReference>
<dbReference type="InterPro" id="IPR001387">
    <property type="entry name" value="Cro/C1-type_HTH"/>
</dbReference>
<dbReference type="Gene3D" id="2.10.109.10">
    <property type="entry name" value="Umud Fragment, subunit A"/>
    <property type="match status" value="1"/>
</dbReference>
<dbReference type="GO" id="GO:0003677">
    <property type="term" value="F:DNA binding"/>
    <property type="evidence" value="ECO:0007669"/>
    <property type="project" value="InterPro"/>
</dbReference>
<dbReference type="SMART" id="SM00530">
    <property type="entry name" value="HTH_XRE"/>
    <property type="match status" value="1"/>
</dbReference>
<dbReference type="InterPro" id="IPR010982">
    <property type="entry name" value="Lambda_DNA-bd_dom_sf"/>
</dbReference>
<dbReference type="SUPFAM" id="SSF47413">
    <property type="entry name" value="lambda repressor-like DNA-binding domains"/>
    <property type="match status" value="1"/>
</dbReference>
<dbReference type="Pfam" id="PF00717">
    <property type="entry name" value="Peptidase_S24"/>
    <property type="match status" value="1"/>
</dbReference>
<dbReference type="InterPro" id="IPR015927">
    <property type="entry name" value="Peptidase_S24_S26A/B/C"/>
</dbReference>
<dbReference type="Proteomes" id="UP000439113">
    <property type="component" value="Unassembled WGS sequence"/>
</dbReference>
<evidence type="ECO:0000313" key="3">
    <source>
        <dbReference type="Proteomes" id="UP000439113"/>
    </source>
</evidence>
<dbReference type="InterPro" id="IPR039418">
    <property type="entry name" value="LexA-like"/>
</dbReference>
<reference evidence="2 3" key="1">
    <citation type="submission" date="2019-11" db="EMBL/GenBank/DDBJ databases">
        <title>Whole-genome sequence of a Rhodoblastus acidophilus DSM 142.</title>
        <authorList>
            <person name="Kyndt J.A."/>
            <person name="Meyer T.E."/>
        </authorList>
    </citation>
    <scope>NUCLEOTIDE SEQUENCE [LARGE SCALE GENOMIC DNA]</scope>
    <source>
        <strain evidence="2 3">DSM 142</strain>
    </source>
</reference>
<dbReference type="SUPFAM" id="SSF51306">
    <property type="entry name" value="LexA/Signal peptidase"/>
    <property type="match status" value="1"/>
</dbReference>